<gene>
    <name evidence="2" type="ORF">PF002_g13410</name>
</gene>
<sequence length="1214" mass="135816">MGFMCGGAWRGAARIQGFQATSIIDSYELQSTITELIFHLRLSWWNFKRWGFLSKWWPALQGRILYKKIERLDDAWAEHKFQLQVELPKRYESSSYRQGFALNEDDEAEFRLRMQRVREALALLAAVAHVDPKGWKHLLREKCRVKMGKKGEEKYEKEVPVEFVLKFDLNENKKTKGDESLGLDLLLFFDTSHHTEPSRDYVRALAKIAKMDESLKPPRQPGVDSEVPVRVHYSQDTKNAALKLNNISKAEKVILERWSSLEQEPVTAKTLRCTFVLQPMIALCDNGGCDAKMVKTMQTLLADNVWFSQLDLYPDRADDAAGMKMLALLMTRVFKGASSSGTVRNPTYHIETGGSGGELQLRQLQTLNLQCEVEMGAWEFGSVLSAVALNESTKNLWIRFYSNEKISLNKWMWLAYGVFSKRACGVESLTITEIDSMSVADIDALSSVLLSGHPEEVLAGLSGDQGIERRATLKSGAHVRWDIDDEGQMRRGSRPLTLSFEMYSVWTFADDGQIEWVNVVIPGFGHCQVRRGDLVFQEKYDQQMPVNKLASLTICFDKFKEERDEDDTGDDDDDRDDSNSDDIEAEGPNSEDGAEAFSQTDGLAHFLERVGSSLKMCSYASASIEPEKNQFPSSTAIGTMFSLSRQILVIQPTPYTNHLRSQEYLRLRRSANSLLLEPRMSDEDAARLVEAYERNDTSDSEYLDLVTENRPFTPPQTTHSVVIDTGSYCSSTALPVILKSFLRDHGNAVVDNILSRHEVSVVEKIPSGGILVHVRSADAEKKLVGQEVMILGRKFVIKRQLPFIDKFYLDISGIRSSELANQLFMGLSAIGARPLFWTPRDVNMEAQVATPTWRFYFGQEVSPSCLKVRGFVTNQLAVGGHFYLARGKRSVGPPERATGFRQSPYAVVLPVGSDLPRHLQHETVEETNDAAQDDGINAATPNRRASAPGQMTESATQALSILASPIRQATIRNPNGNEPSGGWFSSTSEPGLQDHGHEQATQDQFDAEMESIPSDEDVDMLRHLETGFKRIEPSFADANPFEALEDMECNFEAFQPEIPEEVASGILIIPRLVQPNSSSGDQEPLPTKRRTTDLDKCSTTSPYLDEDIVVSAEETCLESHEDRITQNVQHLSPVKAPLHESKNMDQVIQSIRAMPVAWSTAFCSDLVSEGNDMKELADIHVLDRILASSGGAENDATFHQRVVASHLPSGQVAI</sequence>
<evidence type="ECO:0000256" key="1">
    <source>
        <dbReference type="SAM" id="MobiDB-lite"/>
    </source>
</evidence>
<dbReference type="EMBL" id="QXGD01000676">
    <property type="protein sequence ID" value="KAE9229069.1"/>
    <property type="molecule type" value="Genomic_DNA"/>
</dbReference>
<feature type="compositionally biased region" description="Polar residues" evidence="1">
    <location>
        <begin position="971"/>
        <end position="990"/>
    </location>
</feature>
<evidence type="ECO:0000313" key="2">
    <source>
        <dbReference type="EMBL" id="KAE9229069.1"/>
    </source>
</evidence>
<feature type="region of interest" description="Disordered" evidence="1">
    <location>
        <begin position="971"/>
        <end position="997"/>
    </location>
</feature>
<proteinExistence type="predicted"/>
<organism evidence="2 3">
    <name type="scientific">Phytophthora fragariae</name>
    <dbReference type="NCBI Taxonomy" id="53985"/>
    <lineage>
        <taxon>Eukaryota</taxon>
        <taxon>Sar</taxon>
        <taxon>Stramenopiles</taxon>
        <taxon>Oomycota</taxon>
        <taxon>Peronosporomycetes</taxon>
        <taxon>Peronosporales</taxon>
        <taxon>Peronosporaceae</taxon>
        <taxon>Phytophthora</taxon>
    </lineage>
</organism>
<feature type="compositionally biased region" description="Acidic residues" evidence="1">
    <location>
        <begin position="563"/>
        <end position="585"/>
    </location>
</feature>
<name>A0A6A3Z5Z8_9STRA</name>
<evidence type="ECO:0000313" key="3">
    <source>
        <dbReference type="Proteomes" id="UP000440367"/>
    </source>
</evidence>
<reference evidence="2 3" key="1">
    <citation type="submission" date="2018-08" db="EMBL/GenBank/DDBJ databases">
        <title>Genomic investigation of the strawberry pathogen Phytophthora fragariae indicates pathogenicity is determined by transcriptional variation in three key races.</title>
        <authorList>
            <person name="Adams T.M."/>
            <person name="Armitage A.D."/>
            <person name="Sobczyk M.K."/>
            <person name="Bates H.J."/>
            <person name="Dunwell J.M."/>
            <person name="Nellist C.F."/>
            <person name="Harrison R.J."/>
        </authorList>
    </citation>
    <scope>NUCLEOTIDE SEQUENCE [LARGE SCALE GENOMIC DNA]</scope>
    <source>
        <strain evidence="2 3">BC-1</strain>
    </source>
</reference>
<comment type="caution">
    <text evidence="2">The sequence shown here is derived from an EMBL/GenBank/DDBJ whole genome shotgun (WGS) entry which is preliminary data.</text>
</comment>
<feature type="region of interest" description="Disordered" evidence="1">
    <location>
        <begin position="1073"/>
        <end position="1097"/>
    </location>
</feature>
<protein>
    <submittedName>
        <fullName evidence="2">Uncharacterized protein</fullName>
    </submittedName>
</protein>
<accession>A0A6A3Z5Z8</accession>
<feature type="region of interest" description="Disordered" evidence="1">
    <location>
        <begin position="925"/>
        <end position="949"/>
    </location>
</feature>
<dbReference type="AlphaFoldDB" id="A0A6A3Z5Z8"/>
<dbReference type="Proteomes" id="UP000440367">
    <property type="component" value="Unassembled WGS sequence"/>
</dbReference>
<feature type="region of interest" description="Disordered" evidence="1">
    <location>
        <begin position="562"/>
        <end position="596"/>
    </location>
</feature>